<protein>
    <recommendedName>
        <fullName evidence="3">F-box domain-containing protein</fullName>
    </recommendedName>
</protein>
<gene>
    <name evidence="1" type="ORF">M408DRAFT_331385</name>
</gene>
<evidence type="ECO:0000313" key="2">
    <source>
        <dbReference type="Proteomes" id="UP000054097"/>
    </source>
</evidence>
<dbReference type="Proteomes" id="UP000054097">
    <property type="component" value="Unassembled WGS sequence"/>
</dbReference>
<reference evidence="1 2" key="1">
    <citation type="submission" date="2014-04" db="EMBL/GenBank/DDBJ databases">
        <authorList>
            <consortium name="DOE Joint Genome Institute"/>
            <person name="Kuo A."/>
            <person name="Zuccaro A."/>
            <person name="Kohler A."/>
            <person name="Nagy L.G."/>
            <person name="Floudas D."/>
            <person name="Copeland A."/>
            <person name="Barry K.W."/>
            <person name="Cichocki N."/>
            <person name="Veneault-Fourrey C."/>
            <person name="LaButti K."/>
            <person name="Lindquist E.A."/>
            <person name="Lipzen A."/>
            <person name="Lundell T."/>
            <person name="Morin E."/>
            <person name="Murat C."/>
            <person name="Sun H."/>
            <person name="Tunlid A."/>
            <person name="Henrissat B."/>
            <person name="Grigoriev I.V."/>
            <person name="Hibbett D.S."/>
            <person name="Martin F."/>
            <person name="Nordberg H.P."/>
            <person name="Cantor M.N."/>
            <person name="Hua S.X."/>
        </authorList>
    </citation>
    <scope>NUCLEOTIDE SEQUENCE [LARGE SCALE GENOMIC DNA]</scope>
    <source>
        <strain evidence="1 2">MAFF 305830</strain>
    </source>
</reference>
<name>A0A0C3B0M0_SERVB</name>
<accession>A0A0C3B0M0</accession>
<reference evidence="2" key="2">
    <citation type="submission" date="2015-01" db="EMBL/GenBank/DDBJ databases">
        <title>Evolutionary Origins and Diversification of the Mycorrhizal Mutualists.</title>
        <authorList>
            <consortium name="DOE Joint Genome Institute"/>
            <consortium name="Mycorrhizal Genomics Consortium"/>
            <person name="Kohler A."/>
            <person name="Kuo A."/>
            <person name="Nagy L.G."/>
            <person name="Floudas D."/>
            <person name="Copeland A."/>
            <person name="Barry K.W."/>
            <person name="Cichocki N."/>
            <person name="Veneault-Fourrey C."/>
            <person name="LaButti K."/>
            <person name="Lindquist E.A."/>
            <person name="Lipzen A."/>
            <person name="Lundell T."/>
            <person name="Morin E."/>
            <person name="Murat C."/>
            <person name="Riley R."/>
            <person name="Ohm R."/>
            <person name="Sun H."/>
            <person name="Tunlid A."/>
            <person name="Henrissat B."/>
            <person name="Grigoriev I.V."/>
            <person name="Hibbett D.S."/>
            <person name="Martin F."/>
        </authorList>
    </citation>
    <scope>NUCLEOTIDE SEQUENCE [LARGE SCALE GENOMIC DNA]</scope>
    <source>
        <strain evidence="2">MAFF 305830</strain>
    </source>
</reference>
<keyword evidence="2" id="KW-1185">Reference proteome</keyword>
<evidence type="ECO:0000313" key="1">
    <source>
        <dbReference type="EMBL" id="KIM25076.1"/>
    </source>
</evidence>
<dbReference type="AlphaFoldDB" id="A0A0C3B0M0"/>
<evidence type="ECO:0008006" key="3">
    <source>
        <dbReference type="Google" id="ProtNLM"/>
    </source>
</evidence>
<organism evidence="1 2">
    <name type="scientific">Serendipita vermifera MAFF 305830</name>
    <dbReference type="NCBI Taxonomy" id="933852"/>
    <lineage>
        <taxon>Eukaryota</taxon>
        <taxon>Fungi</taxon>
        <taxon>Dikarya</taxon>
        <taxon>Basidiomycota</taxon>
        <taxon>Agaricomycotina</taxon>
        <taxon>Agaricomycetes</taxon>
        <taxon>Sebacinales</taxon>
        <taxon>Serendipitaceae</taxon>
        <taxon>Serendipita</taxon>
    </lineage>
</organism>
<sequence>MQNPQKDILRSTPIEIWREIFTHVPAPWIYGADISSDPLRLFRSHQMDLERIKDTQSERLALMLVCKALRPLAEELLYSEVFLPNPGVAAKFSQSASLEYVGRKSPGWWTRRVSLDTRASPWSMVMKTFEIVKSACPNITSVHLDTGTWGDRRAVPDDCPLLEGVQTLTVTSHTMQAQDLLEIAKNAENLTHLHFYPSTALYGQLKSMNFPSLRRLSISSHVIQEIIDTKIEVSFILEWLSIRITRASVLPVVYEFCRQHGSTLRGLELYVDVGNSTHRPVILPSKFLDFSTSLRTFIISPSIALDSEETVGPIKGVEEVQIRVDRFHSMFSAATFAQYFSRSRFPDLDRVTLILRKVNLYDGPALSTSLKRYLPDIPISIRPDYV</sequence>
<proteinExistence type="predicted"/>
<dbReference type="OrthoDB" id="3134220at2759"/>
<dbReference type="EMBL" id="KN824317">
    <property type="protein sequence ID" value="KIM25076.1"/>
    <property type="molecule type" value="Genomic_DNA"/>
</dbReference>
<dbReference type="HOGENOM" id="CLU_716035_0_0_1"/>